<proteinExistence type="predicted"/>
<dbReference type="KEGG" id="soa:G3M56_004100"/>
<sequence>MLKKSLAAIAAASIALSPAIAAPVDAQPMTQQEVTELSVDASSDQSAAAEAEEGGLLGRLDNLIILAAAVAVLYYVYKDNK</sequence>
<evidence type="ECO:0000313" key="1">
    <source>
        <dbReference type="EMBL" id="QQL45775.1"/>
    </source>
</evidence>
<protein>
    <submittedName>
        <fullName evidence="1">Uncharacterized protein</fullName>
    </submittedName>
</protein>
<name>A0A6B3LF42_9BACT</name>
<reference evidence="1 2" key="1">
    <citation type="submission" date="2020-12" db="EMBL/GenBank/DDBJ databases">
        <title>Sulforoseuscoccus oceanibium gen. nov., sp. nov., a representative of the phylum Verrucomicrobia with special cytoplasmic membrane, and proposal of Sulforoseuscoccusaceae fam. nov.</title>
        <authorList>
            <person name="Xi F."/>
        </authorList>
    </citation>
    <scope>NUCLEOTIDE SEQUENCE [LARGE SCALE GENOMIC DNA]</scope>
    <source>
        <strain evidence="1 2">T37</strain>
    </source>
</reference>
<evidence type="ECO:0000313" key="2">
    <source>
        <dbReference type="Proteomes" id="UP000475117"/>
    </source>
</evidence>
<keyword evidence="2" id="KW-1185">Reference proteome</keyword>
<accession>A0A6B3LF42</accession>
<dbReference type="AlphaFoldDB" id="A0A6B3LF42"/>
<dbReference type="RefSeq" id="WP_164365493.1">
    <property type="nucleotide sequence ID" value="NZ_CP066776.1"/>
</dbReference>
<dbReference type="EMBL" id="CP066776">
    <property type="protein sequence ID" value="QQL45775.1"/>
    <property type="molecule type" value="Genomic_DNA"/>
</dbReference>
<dbReference type="Proteomes" id="UP000475117">
    <property type="component" value="Chromosome"/>
</dbReference>
<organism evidence="1 2">
    <name type="scientific">Sulfuriroseicoccus oceanibius</name>
    <dbReference type="NCBI Taxonomy" id="2707525"/>
    <lineage>
        <taxon>Bacteria</taxon>
        <taxon>Pseudomonadati</taxon>
        <taxon>Verrucomicrobiota</taxon>
        <taxon>Verrucomicrobiia</taxon>
        <taxon>Verrucomicrobiales</taxon>
        <taxon>Verrucomicrobiaceae</taxon>
        <taxon>Sulfuriroseicoccus</taxon>
    </lineage>
</organism>
<gene>
    <name evidence="1" type="ORF">G3M56_004100</name>
</gene>